<keyword evidence="2" id="KW-1185">Reference proteome</keyword>
<organism evidence="1 2">
    <name type="scientific">Streptomyces chisholmiae</name>
    <dbReference type="NCBI Taxonomy" id="3075540"/>
    <lineage>
        <taxon>Bacteria</taxon>
        <taxon>Bacillati</taxon>
        <taxon>Actinomycetota</taxon>
        <taxon>Actinomycetes</taxon>
        <taxon>Kitasatosporales</taxon>
        <taxon>Streptomycetaceae</taxon>
        <taxon>Streptomyces</taxon>
    </lineage>
</organism>
<protein>
    <submittedName>
        <fullName evidence="1">Uncharacterized protein</fullName>
    </submittedName>
</protein>
<evidence type="ECO:0000313" key="1">
    <source>
        <dbReference type="EMBL" id="MDT0265566.1"/>
    </source>
</evidence>
<accession>A0ABU2JLF2</accession>
<proteinExistence type="predicted"/>
<sequence>MTPYRDVAVDDLAYADWPVGIDLDLFRGPLDHESDEEQAVRLVAAADILTELHHAGLDDEITALDARYAEALTRTVPLRSRPRARTRRGAVA</sequence>
<dbReference type="EMBL" id="JAVREO010000002">
    <property type="protein sequence ID" value="MDT0265566.1"/>
    <property type="molecule type" value="Genomic_DNA"/>
</dbReference>
<gene>
    <name evidence="1" type="ORF">RM844_04590</name>
</gene>
<comment type="caution">
    <text evidence="1">The sequence shown here is derived from an EMBL/GenBank/DDBJ whole genome shotgun (WGS) entry which is preliminary data.</text>
</comment>
<dbReference type="Proteomes" id="UP001183410">
    <property type="component" value="Unassembled WGS sequence"/>
</dbReference>
<evidence type="ECO:0000313" key="2">
    <source>
        <dbReference type="Proteomes" id="UP001183410"/>
    </source>
</evidence>
<reference evidence="2" key="1">
    <citation type="submission" date="2023-07" db="EMBL/GenBank/DDBJ databases">
        <title>30 novel species of actinomycetes from the DSMZ collection.</title>
        <authorList>
            <person name="Nouioui I."/>
        </authorList>
    </citation>
    <scope>NUCLEOTIDE SEQUENCE [LARGE SCALE GENOMIC DNA]</scope>
    <source>
        <strain evidence="2">DSM 44915</strain>
    </source>
</reference>
<dbReference type="RefSeq" id="WP_311664996.1">
    <property type="nucleotide sequence ID" value="NZ_JAVREO010000002.1"/>
</dbReference>
<name>A0ABU2JLF2_9ACTN</name>